<evidence type="ECO:0000313" key="1">
    <source>
        <dbReference type="EMBL" id="MFC7291994.1"/>
    </source>
</evidence>
<organism evidence="1 2">
    <name type="scientific">Hirschia litorea</name>
    <dbReference type="NCBI Taxonomy" id="1199156"/>
    <lineage>
        <taxon>Bacteria</taxon>
        <taxon>Pseudomonadati</taxon>
        <taxon>Pseudomonadota</taxon>
        <taxon>Alphaproteobacteria</taxon>
        <taxon>Hyphomonadales</taxon>
        <taxon>Hyphomonadaceae</taxon>
        <taxon>Hirschia</taxon>
    </lineage>
</organism>
<gene>
    <name evidence="1" type="ORF">ACFQS8_10235</name>
</gene>
<dbReference type="EMBL" id="JBHTBR010000005">
    <property type="protein sequence ID" value="MFC7291994.1"/>
    <property type="molecule type" value="Genomic_DNA"/>
</dbReference>
<reference evidence="2" key="1">
    <citation type="journal article" date="2019" name="Int. J. Syst. Evol. Microbiol.">
        <title>The Global Catalogue of Microorganisms (GCM) 10K type strain sequencing project: providing services to taxonomists for standard genome sequencing and annotation.</title>
        <authorList>
            <consortium name="The Broad Institute Genomics Platform"/>
            <consortium name="The Broad Institute Genome Sequencing Center for Infectious Disease"/>
            <person name="Wu L."/>
            <person name="Ma J."/>
        </authorList>
    </citation>
    <scope>NUCLEOTIDE SEQUENCE [LARGE SCALE GENOMIC DNA]</scope>
    <source>
        <strain evidence="2">CCUG 51308</strain>
    </source>
</reference>
<dbReference type="PANTHER" id="PTHR47623:SF1">
    <property type="entry name" value="OS09G0287300 PROTEIN"/>
    <property type="match status" value="1"/>
</dbReference>
<dbReference type="Proteomes" id="UP001596492">
    <property type="component" value="Unassembled WGS sequence"/>
</dbReference>
<dbReference type="SUPFAM" id="SSF53254">
    <property type="entry name" value="Phosphoglycerate mutase-like"/>
    <property type="match status" value="1"/>
</dbReference>
<dbReference type="Pfam" id="PF00300">
    <property type="entry name" value="His_Phos_1"/>
    <property type="match status" value="1"/>
</dbReference>
<dbReference type="CDD" id="cd07067">
    <property type="entry name" value="HP_PGM_like"/>
    <property type="match status" value="1"/>
</dbReference>
<dbReference type="InterPro" id="IPR029033">
    <property type="entry name" value="His_PPase_superfam"/>
</dbReference>
<name>A0ABW2ILW3_9PROT</name>
<dbReference type="PANTHER" id="PTHR47623">
    <property type="entry name" value="OS09G0287300 PROTEIN"/>
    <property type="match status" value="1"/>
</dbReference>
<dbReference type="Gene3D" id="3.40.50.1240">
    <property type="entry name" value="Phosphoglycerate mutase-like"/>
    <property type="match status" value="1"/>
</dbReference>
<sequence length="177" mass="19675">MIELILFRHAKTHPAMHGEADHERRLTQRGWDDARLIAQSLYGIGARPDLIIHSDALRCSETLDAIAPTFSNPPSISSPELYLAESQTILPHTNLKAQTSDCKSVLVIGHNPGMQLLASSLAPGSTENEVRIRMGFPTSAAAVFRRTTPEHQWELHTFVTPKELKQATKKKLGKKHK</sequence>
<keyword evidence="2" id="KW-1185">Reference proteome</keyword>
<proteinExistence type="predicted"/>
<dbReference type="InterPro" id="IPR013078">
    <property type="entry name" value="His_Pase_superF_clade-1"/>
</dbReference>
<comment type="caution">
    <text evidence="1">The sequence shown here is derived from an EMBL/GenBank/DDBJ whole genome shotgun (WGS) entry which is preliminary data.</text>
</comment>
<accession>A0ABW2ILW3</accession>
<protein>
    <submittedName>
        <fullName evidence="1">SixA phosphatase family protein</fullName>
    </submittedName>
</protein>
<dbReference type="RefSeq" id="WP_382167237.1">
    <property type="nucleotide sequence ID" value="NZ_JBHTBR010000005.1"/>
</dbReference>
<evidence type="ECO:0000313" key="2">
    <source>
        <dbReference type="Proteomes" id="UP001596492"/>
    </source>
</evidence>